<dbReference type="EMBL" id="CAKXAJ010025819">
    <property type="protein sequence ID" value="CAH2244311.1"/>
    <property type="molecule type" value="Genomic_DNA"/>
</dbReference>
<protein>
    <submittedName>
        <fullName evidence="1">Jg19675 protein</fullName>
    </submittedName>
</protein>
<dbReference type="Proteomes" id="UP000838756">
    <property type="component" value="Unassembled WGS sequence"/>
</dbReference>
<keyword evidence="2" id="KW-1185">Reference proteome</keyword>
<sequence length="67" mass="7404">MPNLDCIRVNATHASGDGGSPLRCCRLCGGDGNLKCFCETYLWEGVEERYDELLFNCFGIRVSPLTS</sequence>
<gene>
    <name evidence="1" type="primary">jg19675</name>
    <name evidence="1" type="ORF">PAEG_LOCUS20279</name>
</gene>
<dbReference type="OrthoDB" id="8117402at2759"/>
<comment type="caution">
    <text evidence="1">The sequence shown here is derived from an EMBL/GenBank/DDBJ whole genome shotgun (WGS) entry which is preliminary data.</text>
</comment>
<organism evidence="1 2">
    <name type="scientific">Pararge aegeria aegeria</name>
    <dbReference type="NCBI Taxonomy" id="348720"/>
    <lineage>
        <taxon>Eukaryota</taxon>
        <taxon>Metazoa</taxon>
        <taxon>Ecdysozoa</taxon>
        <taxon>Arthropoda</taxon>
        <taxon>Hexapoda</taxon>
        <taxon>Insecta</taxon>
        <taxon>Pterygota</taxon>
        <taxon>Neoptera</taxon>
        <taxon>Endopterygota</taxon>
        <taxon>Lepidoptera</taxon>
        <taxon>Glossata</taxon>
        <taxon>Ditrysia</taxon>
        <taxon>Papilionoidea</taxon>
        <taxon>Nymphalidae</taxon>
        <taxon>Satyrinae</taxon>
        <taxon>Satyrini</taxon>
        <taxon>Parargina</taxon>
        <taxon>Pararge</taxon>
    </lineage>
</organism>
<evidence type="ECO:0000313" key="2">
    <source>
        <dbReference type="Proteomes" id="UP000838756"/>
    </source>
</evidence>
<evidence type="ECO:0000313" key="1">
    <source>
        <dbReference type="EMBL" id="CAH2244311.1"/>
    </source>
</evidence>
<reference evidence="1" key="1">
    <citation type="submission" date="2022-03" db="EMBL/GenBank/DDBJ databases">
        <authorList>
            <person name="Lindestad O."/>
        </authorList>
    </citation>
    <scope>NUCLEOTIDE SEQUENCE</scope>
</reference>
<dbReference type="AlphaFoldDB" id="A0A8S4S8Q4"/>
<proteinExistence type="predicted"/>
<accession>A0A8S4S8Q4</accession>
<name>A0A8S4S8Q4_9NEOP</name>